<dbReference type="SUPFAM" id="SSF52200">
    <property type="entry name" value="Toll/Interleukin receptor TIR domain"/>
    <property type="match status" value="1"/>
</dbReference>
<dbReference type="InterPro" id="IPR001680">
    <property type="entry name" value="WD40_rpt"/>
</dbReference>
<dbReference type="InterPro" id="IPR000157">
    <property type="entry name" value="TIR_dom"/>
</dbReference>
<evidence type="ECO:0000259" key="3">
    <source>
        <dbReference type="PROSITE" id="PS50104"/>
    </source>
</evidence>
<dbReference type="PROSITE" id="PS50104">
    <property type="entry name" value="TIR"/>
    <property type="match status" value="1"/>
</dbReference>
<dbReference type="InterPro" id="IPR035897">
    <property type="entry name" value="Toll_tir_struct_dom_sf"/>
</dbReference>
<dbReference type="GO" id="GO:0007165">
    <property type="term" value="P:signal transduction"/>
    <property type="evidence" value="ECO:0007669"/>
    <property type="project" value="InterPro"/>
</dbReference>
<dbReference type="PANTHER" id="PTHR19879">
    <property type="entry name" value="TRANSCRIPTION INITIATION FACTOR TFIID"/>
    <property type="match status" value="1"/>
</dbReference>
<keyword evidence="2" id="KW-0472">Membrane</keyword>
<dbReference type="Gene3D" id="3.40.50.10140">
    <property type="entry name" value="Toll/interleukin-1 receptor homology (TIR) domain"/>
    <property type="match status" value="1"/>
</dbReference>
<evidence type="ECO:0000256" key="2">
    <source>
        <dbReference type="SAM" id="Phobius"/>
    </source>
</evidence>
<feature type="domain" description="TIR" evidence="3">
    <location>
        <begin position="20"/>
        <end position="171"/>
    </location>
</feature>
<evidence type="ECO:0000256" key="1">
    <source>
        <dbReference type="PROSITE-ProRule" id="PRU00221"/>
    </source>
</evidence>
<dbReference type="Gene3D" id="2.130.10.10">
    <property type="entry name" value="YVTN repeat-like/Quinoprotein amine dehydrogenase"/>
    <property type="match status" value="2"/>
</dbReference>
<dbReference type="Pfam" id="PF00400">
    <property type="entry name" value="WD40"/>
    <property type="match status" value="5"/>
</dbReference>
<keyword evidence="1" id="KW-0853">WD repeat</keyword>
<dbReference type="PROSITE" id="PS50082">
    <property type="entry name" value="WD_REPEATS_2"/>
    <property type="match status" value="2"/>
</dbReference>
<feature type="repeat" description="WD" evidence="1">
    <location>
        <begin position="308"/>
        <end position="349"/>
    </location>
</feature>
<dbReference type="SUPFAM" id="SSF82171">
    <property type="entry name" value="DPP6 N-terminal domain-like"/>
    <property type="match status" value="1"/>
</dbReference>
<accession>A0A919C519</accession>
<dbReference type="AlphaFoldDB" id="A0A919C519"/>
<keyword evidence="2" id="KW-1133">Transmembrane helix</keyword>
<reference evidence="5" key="1">
    <citation type="journal article" date="2019" name="Int. J. Syst. Evol. Microbiol.">
        <title>The Global Catalogue of Microorganisms (GCM) 10K type strain sequencing project: providing services to taxonomists for standard genome sequencing and annotation.</title>
        <authorList>
            <consortium name="The Broad Institute Genomics Platform"/>
            <consortium name="The Broad Institute Genome Sequencing Center for Infectious Disease"/>
            <person name="Wu L."/>
            <person name="Ma J."/>
        </authorList>
    </citation>
    <scope>NUCLEOTIDE SEQUENCE [LARGE SCALE GENOMIC DNA]</scope>
    <source>
        <strain evidence="5">JCM 4253</strain>
    </source>
</reference>
<feature type="transmembrane region" description="Helical" evidence="2">
    <location>
        <begin position="197"/>
        <end position="218"/>
    </location>
</feature>
<feature type="repeat" description="WD" evidence="1">
    <location>
        <begin position="276"/>
        <end position="307"/>
    </location>
</feature>
<name>A0A919C519_9ACTN</name>
<proteinExistence type="predicted"/>
<keyword evidence="5" id="KW-1185">Reference proteome</keyword>
<dbReference type="InterPro" id="IPR015943">
    <property type="entry name" value="WD40/YVTN_repeat-like_dom_sf"/>
</dbReference>
<keyword evidence="2" id="KW-0812">Transmembrane</keyword>
<dbReference type="PANTHER" id="PTHR19879:SF9">
    <property type="entry name" value="TRANSCRIPTION INITIATION FACTOR TFIID SUBUNIT 5"/>
    <property type="match status" value="1"/>
</dbReference>
<protein>
    <recommendedName>
        <fullName evidence="3">TIR domain-containing protein</fullName>
    </recommendedName>
</protein>
<organism evidence="4 5">
    <name type="scientific">Streptomyces capoamus</name>
    <dbReference type="NCBI Taxonomy" id="68183"/>
    <lineage>
        <taxon>Bacteria</taxon>
        <taxon>Bacillati</taxon>
        <taxon>Actinomycetota</taxon>
        <taxon>Actinomycetes</taxon>
        <taxon>Kitasatosporales</taxon>
        <taxon>Streptomycetaceae</taxon>
        <taxon>Streptomyces</taxon>
    </lineage>
</organism>
<dbReference type="Pfam" id="PF13676">
    <property type="entry name" value="TIR_2"/>
    <property type="match status" value="1"/>
</dbReference>
<dbReference type="EMBL" id="BNBF01000010">
    <property type="protein sequence ID" value="GHG52835.1"/>
    <property type="molecule type" value="Genomic_DNA"/>
</dbReference>
<dbReference type="Proteomes" id="UP000619355">
    <property type="component" value="Unassembled WGS sequence"/>
</dbReference>
<evidence type="ECO:0000313" key="5">
    <source>
        <dbReference type="Proteomes" id="UP000619355"/>
    </source>
</evidence>
<evidence type="ECO:0000313" key="4">
    <source>
        <dbReference type="EMBL" id="GHG52835.1"/>
    </source>
</evidence>
<sequence length="574" mass="64310">MGGLSCPISLWLGDLAQLRRKPKFFINYRQSDSLSECKEIYEALSRRYGRTRVFKDSETLPPGRNFLHALGMTNLPKLIRRCDCMLALIGESWLETRDARGERRLDQPNDPVRTEIETAIAADLAVIPILVGGADLPTVEQLPDSLKALHFKQARWLGPAPEFGKDLDELLDRFEDSFRLERSKFFEKPPARLRHRVGVAAFLTAVFMPFVWVGLVAFTADTRVVNDVALSPDGRYAVSAHGQGWGTATTLRLWDTRSGSQLASRTEPDGPITWILRWSPNGRYIATGQSDGNVRLWHPETLTPLRTLSGGQGMIDSLEWSSSGDRIAAGAYKGTLHVWNAGTGKLLGDRVFESTVSALAWAPDGNRLAVGRLMHNAMVVSTNSRQLHTLHIFREQQSVDLLAWSPRGEMLATTSLNKEDPPLLIHRVGESGAVRLSPSWQGLVDDLQWSPDGRRLATASWWGKRALVWRTDGTLERSFAYDSLSYFEPRVAWSPDGRWLVSTGSAVRVWSLKDGTNRELTVHDEDITPAGWAIDRHRLVTWSSDGLQIWDVDTRQPLAHCRMSLWDALVASMQ</sequence>
<dbReference type="SMART" id="SM00320">
    <property type="entry name" value="WD40"/>
    <property type="match status" value="8"/>
</dbReference>
<comment type="caution">
    <text evidence="4">The sequence shown here is derived from an EMBL/GenBank/DDBJ whole genome shotgun (WGS) entry which is preliminary data.</text>
</comment>
<gene>
    <name evidence="4" type="ORF">GCM10018980_36400</name>
</gene>